<dbReference type="EMBL" id="CP001654">
    <property type="protein sequence ID" value="ACS83861.1"/>
    <property type="molecule type" value="Genomic_DNA"/>
</dbReference>
<keyword evidence="6" id="KW-0479">Metal-binding</keyword>
<dbReference type="SUPFAM" id="SSF63380">
    <property type="entry name" value="Riboflavin synthase domain-like"/>
    <property type="match status" value="1"/>
</dbReference>
<evidence type="ECO:0000256" key="8">
    <source>
        <dbReference type="ARBA" id="ARBA00022989"/>
    </source>
</evidence>
<evidence type="ECO:0000256" key="2">
    <source>
        <dbReference type="ARBA" id="ARBA00004141"/>
    </source>
</evidence>
<comment type="subcellular location">
    <subcellularLocation>
        <location evidence="2">Membrane</location>
        <topology evidence="2">Multi-pass membrane protein</topology>
    </subcellularLocation>
</comment>
<dbReference type="PRINTS" id="PR00410">
    <property type="entry name" value="PHEHYDRXLASE"/>
</dbReference>
<evidence type="ECO:0000256" key="1">
    <source>
        <dbReference type="ARBA" id="ARBA00001974"/>
    </source>
</evidence>
<evidence type="ECO:0000256" key="10">
    <source>
        <dbReference type="ARBA" id="ARBA00023004"/>
    </source>
</evidence>
<feature type="domain" description="FAD-binding FR-type" evidence="14">
    <location>
        <begin position="206"/>
        <end position="306"/>
    </location>
</feature>
<keyword evidence="4 13" id="KW-0812">Transmembrane</keyword>
<dbReference type="Gene3D" id="3.40.50.80">
    <property type="entry name" value="Nucleotide-binding domain of ferredoxin-NADP reductase (FNR) module"/>
    <property type="match status" value="1"/>
</dbReference>
<keyword evidence="5" id="KW-0001">2Fe-2S</keyword>
<dbReference type="eggNOG" id="COG4097">
    <property type="taxonomic scope" value="Bacteria"/>
</dbReference>
<name>C6C5P8_MUSP7</name>
<organism evidence="15 16">
    <name type="scientific">Musicola paradisiaca (strain Ech703)</name>
    <name type="common">Dickeya paradisiaca</name>
    <name type="synonym">Dickeya dadantii</name>
    <dbReference type="NCBI Taxonomy" id="579405"/>
    <lineage>
        <taxon>Bacteria</taxon>
        <taxon>Pseudomonadati</taxon>
        <taxon>Pseudomonadota</taxon>
        <taxon>Gammaproteobacteria</taxon>
        <taxon>Enterobacterales</taxon>
        <taxon>Pectobacteriaceae</taxon>
        <taxon>Musicola</taxon>
    </lineage>
</organism>
<feature type="transmembrane region" description="Helical" evidence="13">
    <location>
        <begin position="127"/>
        <end position="144"/>
    </location>
</feature>
<reference evidence="15" key="1">
    <citation type="submission" date="2009-06" db="EMBL/GenBank/DDBJ databases">
        <title>Complete sequence of Dickeya dadantii Ech703.</title>
        <authorList>
            <consortium name="US DOE Joint Genome Institute"/>
            <person name="Lucas S."/>
            <person name="Copeland A."/>
            <person name="Lapidus A."/>
            <person name="Glavina del Rio T."/>
            <person name="Dalin E."/>
            <person name="Tice H."/>
            <person name="Bruce D."/>
            <person name="Goodwin L."/>
            <person name="Pitluck S."/>
            <person name="Chertkov O."/>
            <person name="Brettin T."/>
            <person name="Detter J.C."/>
            <person name="Han C."/>
            <person name="Larimer F."/>
            <person name="Land M."/>
            <person name="Hauser L."/>
            <person name="Kyrpides N."/>
            <person name="Mikhailova N."/>
            <person name="Balakrishnan V."/>
            <person name="Glasner J."/>
            <person name="Perna N.T."/>
        </authorList>
    </citation>
    <scope>NUCLEOTIDE SEQUENCE [LARGE SCALE GENOMIC DNA]</scope>
    <source>
        <strain evidence="15">Ech703</strain>
    </source>
</reference>
<dbReference type="AlphaFoldDB" id="C6C5P8"/>
<comment type="cofactor">
    <cofactor evidence="1">
        <name>FAD</name>
        <dbReference type="ChEBI" id="CHEBI:57692"/>
    </cofactor>
</comment>
<feature type="transmembrane region" description="Helical" evidence="13">
    <location>
        <begin position="151"/>
        <end position="171"/>
    </location>
</feature>
<dbReference type="GO" id="GO:0046872">
    <property type="term" value="F:metal ion binding"/>
    <property type="evidence" value="ECO:0007669"/>
    <property type="project" value="UniProtKB-KW"/>
</dbReference>
<evidence type="ECO:0000256" key="9">
    <source>
        <dbReference type="ARBA" id="ARBA00023002"/>
    </source>
</evidence>
<evidence type="ECO:0000256" key="4">
    <source>
        <dbReference type="ARBA" id="ARBA00022692"/>
    </source>
</evidence>
<feature type="transmembrane region" description="Helical" evidence="13">
    <location>
        <begin position="34"/>
        <end position="55"/>
    </location>
</feature>
<keyword evidence="3" id="KW-0285">Flavoprotein</keyword>
<dbReference type="CDD" id="cd06198">
    <property type="entry name" value="FNR_like_3"/>
    <property type="match status" value="1"/>
</dbReference>
<dbReference type="PANTHER" id="PTHR47354">
    <property type="entry name" value="NADH OXIDOREDUCTASE HCR"/>
    <property type="match status" value="1"/>
</dbReference>
<dbReference type="GO" id="GO:0016020">
    <property type="term" value="C:membrane"/>
    <property type="evidence" value="ECO:0007669"/>
    <property type="project" value="UniProtKB-SubCell"/>
</dbReference>
<dbReference type="SUPFAM" id="SSF52343">
    <property type="entry name" value="Ferredoxin reductase-like, C-terminal NADP-linked domain"/>
    <property type="match status" value="1"/>
</dbReference>
<accession>C6C5P8</accession>
<gene>
    <name evidence="15" type="ordered locus">Dd703_0042</name>
</gene>
<keyword evidence="12 13" id="KW-0472">Membrane</keyword>
<evidence type="ECO:0000313" key="15">
    <source>
        <dbReference type="EMBL" id="ACS83861.1"/>
    </source>
</evidence>
<feature type="transmembrane region" description="Helical" evidence="13">
    <location>
        <begin position="177"/>
        <end position="200"/>
    </location>
</feature>
<keyword evidence="16" id="KW-1185">Reference proteome</keyword>
<dbReference type="RefSeq" id="WP_012763684.1">
    <property type="nucleotide sequence ID" value="NC_012880.1"/>
</dbReference>
<dbReference type="InterPro" id="IPR050415">
    <property type="entry name" value="MRET"/>
</dbReference>
<keyword evidence="10" id="KW-0408">Iron</keyword>
<evidence type="ECO:0000313" key="16">
    <source>
        <dbReference type="Proteomes" id="UP000002734"/>
    </source>
</evidence>
<evidence type="ECO:0000256" key="7">
    <source>
        <dbReference type="ARBA" id="ARBA00022827"/>
    </source>
</evidence>
<dbReference type="InterPro" id="IPR017927">
    <property type="entry name" value="FAD-bd_FR_type"/>
</dbReference>
<dbReference type="GO" id="GO:0051537">
    <property type="term" value="F:2 iron, 2 sulfur cluster binding"/>
    <property type="evidence" value="ECO:0007669"/>
    <property type="project" value="UniProtKB-KW"/>
</dbReference>
<dbReference type="Pfam" id="PF08022">
    <property type="entry name" value="FAD_binding_8"/>
    <property type="match status" value="1"/>
</dbReference>
<dbReference type="STRING" id="579405.Dd703_0042"/>
<dbReference type="Gene3D" id="2.40.30.10">
    <property type="entry name" value="Translation factors"/>
    <property type="match status" value="1"/>
</dbReference>
<dbReference type="Pfam" id="PF00175">
    <property type="entry name" value="NAD_binding_1"/>
    <property type="match status" value="1"/>
</dbReference>
<evidence type="ECO:0000256" key="6">
    <source>
        <dbReference type="ARBA" id="ARBA00022723"/>
    </source>
</evidence>
<evidence type="ECO:0000256" key="12">
    <source>
        <dbReference type="ARBA" id="ARBA00023136"/>
    </source>
</evidence>
<keyword evidence="7" id="KW-0274">FAD</keyword>
<keyword evidence="11" id="KW-0411">Iron-sulfur</keyword>
<dbReference type="KEGG" id="dda:Dd703_0042"/>
<dbReference type="Pfam" id="PF01794">
    <property type="entry name" value="Ferric_reduct"/>
    <property type="match status" value="1"/>
</dbReference>
<dbReference type="InterPro" id="IPR039261">
    <property type="entry name" value="FNR_nucleotide-bd"/>
</dbReference>
<keyword evidence="9" id="KW-0560">Oxidoreductase</keyword>
<dbReference type="PROSITE" id="PS51384">
    <property type="entry name" value="FAD_FR"/>
    <property type="match status" value="1"/>
</dbReference>
<evidence type="ECO:0000256" key="11">
    <source>
        <dbReference type="ARBA" id="ARBA00023014"/>
    </source>
</evidence>
<dbReference type="InterPro" id="IPR013112">
    <property type="entry name" value="FAD-bd_8"/>
</dbReference>
<dbReference type="InterPro" id="IPR013130">
    <property type="entry name" value="Fe3_Rdtase_TM_dom"/>
</dbReference>
<dbReference type="HOGENOM" id="CLU_003827_19_0_6"/>
<dbReference type="GO" id="GO:0050660">
    <property type="term" value="F:flavin adenine dinucleotide binding"/>
    <property type="evidence" value="ECO:0007669"/>
    <property type="project" value="TreeGrafter"/>
</dbReference>
<evidence type="ECO:0000256" key="3">
    <source>
        <dbReference type="ARBA" id="ARBA00022630"/>
    </source>
</evidence>
<dbReference type="InterPro" id="IPR017938">
    <property type="entry name" value="Riboflavin_synthase-like_b-brl"/>
</dbReference>
<feature type="transmembrane region" description="Helical" evidence="13">
    <location>
        <begin position="76"/>
        <end position="92"/>
    </location>
</feature>
<evidence type="ECO:0000256" key="13">
    <source>
        <dbReference type="SAM" id="Phobius"/>
    </source>
</evidence>
<sequence>MKLITVSFLVCLTIWALSLPEVTTLAAFFYWRDMLLQLTGFIAVLCIAGLLLMALHPSFLEKRLGGMDKMYLQHKYLGIGAGVATLLHWLFAKLPKIAAALEWVTSGRHQPHPFDPWRKVMDEFGEIAFYGMTIFIAVSLIKWISYKHFRIIHKIGAIIALLGMIHSFYMINNDMRWTAFGIAIMVLCVISAAIALYSLAGQIGKRNNFPGKITATNKLNDSTLELTINIPASFSRHYQPGKFIFLTTDPKEGKHPFTISRYDANHQTLTITIKALGDYTASLVDAHDLIGKNVVVEGPYGDFILPAHPDKPTYWVAGGIGITPFLSWLYHLHDSRAKQANTTLFYCVNSETDLIHRETLEHLAGETGVNLNIIVRDRDGLLDPQRIPTDDCAGVWFCGPAGMRRYLQRRLGRSALHFEQFDFR</sequence>
<dbReference type="GO" id="GO:0016491">
    <property type="term" value="F:oxidoreductase activity"/>
    <property type="evidence" value="ECO:0007669"/>
    <property type="project" value="UniProtKB-KW"/>
</dbReference>
<dbReference type="PANTHER" id="PTHR47354:SF8">
    <property type="entry name" value="1,2-PHENYLACETYL-COA EPOXIDASE, SUBUNIT E"/>
    <property type="match status" value="1"/>
</dbReference>
<protein>
    <submittedName>
        <fullName evidence="15">Ferric reductase domain protein protein transmembrane component domain protein</fullName>
    </submittedName>
</protein>
<proteinExistence type="predicted"/>
<dbReference type="Proteomes" id="UP000002734">
    <property type="component" value="Chromosome"/>
</dbReference>
<evidence type="ECO:0000256" key="5">
    <source>
        <dbReference type="ARBA" id="ARBA00022714"/>
    </source>
</evidence>
<dbReference type="InterPro" id="IPR001433">
    <property type="entry name" value="OxRdtase_FAD/NAD-bd"/>
</dbReference>
<evidence type="ECO:0000259" key="14">
    <source>
        <dbReference type="PROSITE" id="PS51384"/>
    </source>
</evidence>
<keyword evidence="8 13" id="KW-1133">Transmembrane helix</keyword>